<dbReference type="SUPFAM" id="SSF53927">
    <property type="entry name" value="Cytidine deaminase-like"/>
    <property type="match status" value="1"/>
</dbReference>
<dbReference type="Pfam" id="PF02634">
    <property type="entry name" value="FdhD-NarQ"/>
    <property type="match status" value="1"/>
</dbReference>
<dbReference type="KEGG" id="mpt:Mpe_A3711"/>
<evidence type="ECO:0000256" key="2">
    <source>
        <dbReference type="ARBA" id="ARBA00023150"/>
    </source>
</evidence>
<dbReference type="Gene3D" id="3.40.140.10">
    <property type="entry name" value="Cytidine Deaminase, domain 2"/>
    <property type="match status" value="1"/>
</dbReference>
<dbReference type="Proteomes" id="UP000000366">
    <property type="component" value="Chromosome"/>
</dbReference>
<dbReference type="HOGENOM" id="CLU_157188_0_0_4"/>
<evidence type="ECO:0000313" key="3">
    <source>
        <dbReference type="EMBL" id="ABM96664.1"/>
    </source>
</evidence>
<gene>
    <name evidence="3" type="ordered locus">Mpe_A3711</name>
</gene>
<dbReference type="InterPro" id="IPR016193">
    <property type="entry name" value="Cytidine_deaminase-like"/>
</dbReference>
<dbReference type="PANTHER" id="PTHR30592:SF1">
    <property type="entry name" value="SULFUR CARRIER PROTEIN FDHD"/>
    <property type="match status" value="1"/>
</dbReference>
<proteinExistence type="predicted"/>
<dbReference type="STRING" id="420662.Mpe_A3711"/>
<dbReference type="GO" id="GO:0006777">
    <property type="term" value="P:Mo-molybdopterin cofactor biosynthetic process"/>
    <property type="evidence" value="ECO:0007669"/>
    <property type="project" value="UniProtKB-KW"/>
</dbReference>
<protein>
    <submittedName>
        <fullName evidence="3">Formate dehydrogenase B chain</fullName>
    </submittedName>
</protein>
<name>A2SM75_METPP</name>
<keyword evidence="1" id="KW-0963">Cytoplasm</keyword>
<keyword evidence="4" id="KW-1185">Reference proteome</keyword>
<evidence type="ECO:0000256" key="1">
    <source>
        <dbReference type="ARBA" id="ARBA00022490"/>
    </source>
</evidence>
<accession>A2SM75</accession>
<dbReference type="eggNOG" id="COG1526">
    <property type="taxonomic scope" value="Bacteria"/>
</dbReference>
<reference evidence="3 4" key="1">
    <citation type="journal article" date="2007" name="J. Bacteriol.">
        <title>Whole-genome analysis of the methyl tert-butyl ether-degrading beta-proteobacterium Methylibium petroleiphilum PM1.</title>
        <authorList>
            <person name="Kane S.R."/>
            <person name="Chakicherla A.Y."/>
            <person name="Chain P.S.G."/>
            <person name="Schmidt R."/>
            <person name="Shin M.W."/>
            <person name="Legler T.C."/>
            <person name="Scow K.M."/>
            <person name="Larimer F.W."/>
            <person name="Lucas S.M."/>
            <person name="Richardson P.M."/>
            <person name="Hristova K.R."/>
        </authorList>
    </citation>
    <scope>NUCLEOTIDE SEQUENCE [LARGE SCALE GENOMIC DNA]</scope>
    <source>
        <strain evidence="4">ATCC BAA-1232 / LMG 22953 / PM1</strain>
    </source>
</reference>
<dbReference type="GO" id="GO:0016783">
    <property type="term" value="F:sulfurtransferase activity"/>
    <property type="evidence" value="ECO:0007669"/>
    <property type="project" value="InterPro"/>
</dbReference>
<dbReference type="AlphaFoldDB" id="A2SM75"/>
<keyword evidence="2" id="KW-0501">Molybdenum cofactor biosynthesis</keyword>
<organism evidence="3 4">
    <name type="scientific">Methylibium petroleiphilum (strain ATCC BAA-1232 / LMG 22953 / PM1)</name>
    <dbReference type="NCBI Taxonomy" id="420662"/>
    <lineage>
        <taxon>Bacteria</taxon>
        <taxon>Pseudomonadati</taxon>
        <taxon>Pseudomonadota</taxon>
        <taxon>Betaproteobacteria</taxon>
        <taxon>Burkholderiales</taxon>
        <taxon>Sphaerotilaceae</taxon>
        <taxon>Methylibium</taxon>
    </lineage>
</organism>
<sequence length="133" mass="13740">MRHREPGPAGTAAGAAAAWCGDDGAVRLLREDVGRHNALDKLIGAMARTGTLAAGDAGTEGFFAVTSRASYEMLHKTAAARVRLLVAVSAATTMAVDLAGRLGVGLAGFARGRDLVVYAGAERIDMTERDDGR</sequence>
<dbReference type="PANTHER" id="PTHR30592">
    <property type="entry name" value="FORMATE DEHYDROGENASE"/>
    <property type="match status" value="1"/>
</dbReference>
<dbReference type="InterPro" id="IPR003786">
    <property type="entry name" value="FdhD"/>
</dbReference>
<evidence type="ECO:0000313" key="4">
    <source>
        <dbReference type="Proteomes" id="UP000000366"/>
    </source>
</evidence>
<dbReference type="EMBL" id="CP000555">
    <property type="protein sequence ID" value="ABM96664.1"/>
    <property type="molecule type" value="Genomic_DNA"/>
</dbReference>